<organism evidence="2 3">
    <name type="scientific">Colletotrichum trifolii</name>
    <dbReference type="NCBI Taxonomy" id="5466"/>
    <lineage>
        <taxon>Eukaryota</taxon>
        <taxon>Fungi</taxon>
        <taxon>Dikarya</taxon>
        <taxon>Ascomycota</taxon>
        <taxon>Pezizomycotina</taxon>
        <taxon>Sordariomycetes</taxon>
        <taxon>Hypocreomycetidae</taxon>
        <taxon>Glomerellales</taxon>
        <taxon>Glomerellaceae</taxon>
        <taxon>Colletotrichum</taxon>
        <taxon>Colletotrichum orbiculare species complex</taxon>
    </lineage>
</organism>
<feature type="signal peptide" evidence="1">
    <location>
        <begin position="1"/>
        <end position="17"/>
    </location>
</feature>
<dbReference type="AlphaFoldDB" id="A0A4R8Q4I6"/>
<dbReference type="EMBL" id="RYZW01000469">
    <property type="protein sequence ID" value="TDZ33347.1"/>
    <property type="molecule type" value="Genomic_DNA"/>
</dbReference>
<sequence>MQPMTLVIALFASAALAGRELPPRLRGPARRSPDVVPGGSLLPRSWLSSLGLPQPVADVTKREAAPDAVEIKQS</sequence>
<keyword evidence="1" id="KW-0732">Signal</keyword>
<comment type="caution">
    <text evidence="2">The sequence shown here is derived from an EMBL/GenBank/DDBJ whole genome shotgun (WGS) entry which is preliminary data.</text>
</comment>
<accession>A0A4R8Q4I6</accession>
<reference evidence="2 3" key="1">
    <citation type="submission" date="2018-12" db="EMBL/GenBank/DDBJ databases">
        <title>Genome sequence and assembly of Colletotrichum trifolii.</title>
        <authorList>
            <person name="Gan P."/>
            <person name="Shirasu K."/>
        </authorList>
    </citation>
    <scope>NUCLEOTIDE SEQUENCE [LARGE SCALE GENOMIC DNA]</scope>
    <source>
        <strain evidence="2 3">543-2</strain>
    </source>
</reference>
<feature type="chain" id="PRO_5020761327" evidence="1">
    <location>
        <begin position="18"/>
        <end position="74"/>
    </location>
</feature>
<evidence type="ECO:0000313" key="2">
    <source>
        <dbReference type="EMBL" id="TDZ33347.1"/>
    </source>
</evidence>
<protein>
    <submittedName>
        <fullName evidence="2">Uncharacterized protein</fullName>
    </submittedName>
</protein>
<evidence type="ECO:0000256" key="1">
    <source>
        <dbReference type="SAM" id="SignalP"/>
    </source>
</evidence>
<name>A0A4R8Q4I6_COLTR</name>
<keyword evidence="3" id="KW-1185">Reference proteome</keyword>
<proteinExistence type="predicted"/>
<dbReference type="Proteomes" id="UP000295703">
    <property type="component" value="Unassembled WGS sequence"/>
</dbReference>
<evidence type="ECO:0000313" key="3">
    <source>
        <dbReference type="Proteomes" id="UP000295703"/>
    </source>
</evidence>
<gene>
    <name evidence="2" type="ORF">CTRI78_v011683</name>
</gene>